<dbReference type="AlphaFoldDB" id="A0A0C3S463"/>
<keyword evidence="3" id="KW-1185">Reference proteome</keyword>
<name>A0A0C3S463_PHLG1</name>
<feature type="region of interest" description="Disordered" evidence="1">
    <location>
        <begin position="382"/>
        <end position="402"/>
    </location>
</feature>
<dbReference type="OrthoDB" id="3360715at2759"/>
<feature type="region of interest" description="Disordered" evidence="1">
    <location>
        <begin position="168"/>
        <end position="235"/>
    </location>
</feature>
<dbReference type="HOGENOM" id="CLU_025806_0_0_1"/>
<feature type="compositionally biased region" description="Basic and acidic residues" evidence="1">
    <location>
        <begin position="382"/>
        <end position="398"/>
    </location>
</feature>
<evidence type="ECO:0000256" key="1">
    <source>
        <dbReference type="SAM" id="MobiDB-lite"/>
    </source>
</evidence>
<evidence type="ECO:0000313" key="2">
    <source>
        <dbReference type="EMBL" id="KIP10486.1"/>
    </source>
</evidence>
<feature type="compositionally biased region" description="Low complexity" evidence="1">
    <location>
        <begin position="194"/>
        <end position="229"/>
    </location>
</feature>
<proteinExistence type="predicted"/>
<evidence type="ECO:0000313" key="3">
    <source>
        <dbReference type="Proteomes" id="UP000053257"/>
    </source>
</evidence>
<dbReference type="EMBL" id="KN840454">
    <property type="protein sequence ID" value="KIP10486.1"/>
    <property type="molecule type" value="Genomic_DNA"/>
</dbReference>
<organism evidence="2 3">
    <name type="scientific">Phlebiopsis gigantea (strain 11061_1 CR5-6)</name>
    <name type="common">White-rot fungus</name>
    <name type="synonym">Peniophora gigantea</name>
    <dbReference type="NCBI Taxonomy" id="745531"/>
    <lineage>
        <taxon>Eukaryota</taxon>
        <taxon>Fungi</taxon>
        <taxon>Dikarya</taxon>
        <taxon>Basidiomycota</taxon>
        <taxon>Agaricomycotina</taxon>
        <taxon>Agaricomycetes</taxon>
        <taxon>Polyporales</taxon>
        <taxon>Phanerochaetaceae</taxon>
        <taxon>Phlebiopsis</taxon>
    </lineage>
</organism>
<dbReference type="Proteomes" id="UP000053257">
    <property type="component" value="Unassembled WGS sequence"/>
</dbReference>
<accession>A0A0C3S463</accession>
<dbReference type="STRING" id="745531.A0A0C3S463"/>
<sequence>MSGAPVLLSEEYVQNCFHSYLKSALTQAKAERLLDTEVLSSAEGDLMITGPALCLYFAALRSTTNPPSVPLPRTSKSSTPPNDMSISNCPLAFRPFLTVWSQSVSTIQGLAPEHQHDLARIICGLQPLAHPPHSGLNAIAADLRAVAIEISMRRTFQDRYASDLQAAIDAGSEPQHRSRVKASFVPPPVYEPTSPSSRSSLRSPSPLPSSGASLRSPSPSPSSSSFRSPSPLPSPAILGPDAPAIEFIRETLYAALADVLERQRSLRRMLARDPTRAYFASVALAILDVSISSVMPAGDASHGEPMIRGVLDKTLTLSECPPELRPFMHELCEIGKMARDVAEDDTLIVVRALNEGKTPPPPRLDRVREVLRGGVGWAYDDHHERDGEADVGRGDSRRRTTSTENRAVAFANRINALALGMTKMRAFRERQDLVFKVLAGVTS</sequence>
<reference evidence="2 3" key="1">
    <citation type="journal article" date="2014" name="PLoS Genet.">
        <title>Analysis of the Phlebiopsis gigantea genome, transcriptome and secretome provides insight into its pioneer colonization strategies of wood.</title>
        <authorList>
            <person name="Hori C."/>
            <person name="Ishida T."/>
            <person name="Igarashi K."/>
            <person name="Samejima M."/>
            <person name="Suzuki H."/>
            <person name="Master E."/>
            <person name="Ferreira P."/>
            <person name="Ruiz-Duenas F.J."/>
            <person name="Held B."/>
            <person name="Canessa P."/>
            <person name="Larrondo L.F."/>
            <person name="Schmoll M."/>
            <person name="Druzhinina I.S."/>
            <person name="Kubicek C.P."/>
            <person name="Gaskell J.A."/>
            <person name="Kersten P."/>
            <person name="St John F."/>
            <person name="Glasner J."/>
            <person name="Sabat G."/>
            <person name="Splinter BonDurant S."/>
            <person name="Syed K."/>
            <person name="Yadav J."/>
            <person name="Mgbeahuruike A.C."/>
            <person name="Kovalchuk A."/>
            <person name="Asiegbu F.O."/>
            <person name="Lackner G."/>
            <person name="Hoffmeister D."/>
            <person name="Rencoret J."/>
            <person name="Gutierrez A."/>
            <person name="Sun H."/>
            <person name="Lindquist E."/>
            <person name="Barry K."/>
            <person name="Riley R."/>
            <person name="Grigoriev I.V."/>
            <person name="Henrissat B."/>
            <person name="Kues U."/>
            <person name="Berka R.M."/>
            <person name="Martinez A.T."/>
            <person name="Covert S.F."/>
            <person name="Blanchette R.A."/>
            <person name="Cullen D."/>
        </authorList>
    </citation>
    <scope>NUCLEOTIDE SEQUENCE [LARGE SCALE GENOMIC DNA]</scope>
    <source>
        <strain evidence="2 3">11061_1 CR5-6</strain>
    </source>
</reference>
<protein>
    <submittedName>
        <fullName evidence="2">Uncharacterized protein</fullName>
    </submittedName>
</protein>
<gene>
    <name evidence="2" type="ORF">PHLGIDRAFT_125524</name>
</gene>